<accession>A0A6M0Q4I2</accession>
<sequence>MMKPILIALSLLVITACGTDDPKPPEASVTPDHIMNSLGEAVVVSAAITKENVTVRHNVKDKNVYVEVVIPGFNFSSAPDKKKVDGEGYIHLYLNGKKVDEIHQAAFIVKGLPSGKHNLKIELVQNDSTSYGIEEEFSVTVE</sequence>
<proteinExistence type="predicted"/>
<organism evidence="1 2">
    <name type="scientific">Bacillus mesophilus</name>
    <dbReference type="NCBI Taxonomy" id="1808955"/>
    <lineage>
        <taxon>Bacteria</taxon>
        <taxon>Bacillati</taxon>
        <taxon>Bacillota</taxon>
        <taxon>Bacilli</taxon>
        <taxon>Bacillales</taxon>
        <taxon>Bacillaceae</taxon>
        <taxon>Bacillus</taxon>
    </lineage>
</organism>
<protein>
    <submittedName>
        <fullName evidence="1">Uncharacterized protein</fullName>
    </submittedName>
</protein>
<evidence type="ECO:0000313" key="2">
    <source>
        <dbReference type="Proteomes" id="UP000481043"/>
    </source>
</evidence>
<keyword evidence="2" id="KW-1185">Reference proteome</keyword>
<gene>
    <name evidence="1" type="ORF">G4D63_01275</name>
</gene>
<dbReference type="EMBL" id="JAAIWM010000001">
    <property type="protein sequence ID" value="NEY70360.1"/>
    <property type="molecule type" value="Genomic_DNA"/>
</dbReference>
<dbReference type="RefSeq" id="WP_163176898.1">
    <property type="nucleotide sequence ID" value="NZ_JAAIWM010000001.1"/>
</dbReference>
<dbReference type="AlphaFoldDB" id="A0A6M0Q4I2"/>
<reference evidence="1 2" key="1">
    <citation type="submission" date="2020-02" db="EMBL/GenBank/DDBJ databases">
        <title>Bacillus aquiflavi sp. nov., isolated from yellow water of strong flavor Chinese baijiu in Yibin region of China.</title>
        <authorList>
            <person name="Xie J."/>
        </authorList>
    </citation>
    <scope>NUCLEOTIDE SEQUENCE [LARGE SCALE GENOMIC DNA]</scope>
    <source>
        <strain evidence="1 2">SA4</strain>
    </source>
</reference>
<comment type="caution">
    <text evidence="1">The sequence shown here is derived from an EMBL/GenBank/DDBJ whole genome shotgun (WGS) entry which is preliminary data.</text>
</comment>
<evidence type="ECO:0000313" key="1">
    <source>
        <dbReference type="EMBL" id="NEY70360.1"/>
    </source>
</evidence>
<dbReference type="PROSITE" id="PS51257">
    <property type="entry name" value="PROKAR_LIPOPROTEIN"/>
    <property type="match status" value="1"/>
</dbReference>
<dbReference type="Proteomes" id="UP000481043">
    <property type="component" value="Unassembled WGS sequence"/>
</dbReference>
<name>A0A6M0Q4I2_9BACI</name>